<protein>
    <submittedName>
        <fullName evidence="2">Uncharacterized protein</fullName>
    </submittedName>
</protein>
<dbReference type="RefSeq" id="WP_182202129.1">
    <property type="nucleotide sequence ID" value="NZ_JACGLT010000001.1"/>
</dbReference>
<keyword evidence="3" id="KW-1185">Reference proteome</keyword>
<sequence>MTDDKKEFDPEKDKEIKKGPLKPEHKNQYGGSPNVKERNLSGRVKSDKNKDDN</sequence>
<evidence type="ECO:0000313" key="3">
    <source>
        <dbReference type="Proteomes" id="UP000541857"/>
    </source>
</evidence>
<dbReference type="Proteomes" id="UP000541857">
    <property type="component" value="Unassembled WGS sequence"/>
</dbReference>
<comment type="caution">
    <text evidence="2">The sequence shown here is derived from an EMBL/GenBank/DDBJ whole genome shotgun (WGS) entry which is preliminary data.</text>
</comment>
<dbReference type="AlphaFoldDB" id="A0A7W2R2Y8"/>
<dbReference type="EMBL" id="JACGLT010000001">
    <property type="protein sequence ID" value="MBA6151420.1"/>
    <property type="molecule type" value="Genomic_DNA"/>
</dbReference>
<organism evidence="2 3">
    <name type="scientific">Gelidibacter maritimus</name>
    <dbReference type="NCBI Taxonomy" id="2761487"/>
    <lineage>
        <taxon>Bacteria</taxon>
        <taxon>Pseudomonadati</taxon>
        <taxon>Bacteroidota</taxon>
        <taxon>Flavobacteriia</taxon>
        <taxon>Flavobacteriales</taxon>
        <taxon>Flavobacteriaceae</taxon>
        <taxon>Gelidibacter</taxon>
    </lineage>
</organism>
<name>A0A7W2R2Y8_9FLAO</name>
<reference evidence="2 3" key="1">
    <citation type="submission" date="2020-07" db="EMBL/GenBank/DDBJ databases">
        <title>Bacterium isolated from marine sediment.</title>
        <authorList>
            <person name="Shang D."/>
        </authorList>
    </citation>
    <scope>NUCLEOTIDE SEQUENCE [LARGE SCALE GENOMIC DNA]</scope>
    <source>
        <strain evidence="2 3">F6074</strain>
    </source>
</reference>
<gene>
    <name evidence="2" type="ORF">H3Z82_01615</name>
</gene>
<feature type="region of interest" description="Disordered" evidence="1">
    <location>
        <begin position="1"/>
        <end position="53"/>
    </location>
</feature>
<proteinExistence type="predicted"/>
<feature type="compositionally biased region" description="Basic and acidic residues" evidence="1">
    <location>
        <begin position="35"/>
        <end position="53"/>
    </location>
</feature>
<evidence type="ECO:0000256" key="1">
    <source>
        <dbReference type="SAM" id="MobiDB-lite"/>
    </source>
</evidence>
<accession>A0A7W2R2Y8</accession>
<feature type="compositionally biased region" description="Basic and acidic residues" evidence="1">
    <location>
        <begin position="1"/>
        <end position="27"/>
    </location>
</feature>
<evidence type="ECO:0000313" key="2">
    <source>
        <dbReference type="EMBL" id="MBA6151420.1"/>
    </source>
</evidence>